<reference evidence="1 2" key="1">
    <citation type="journal article" date="2018" name="Nat. Ecol. Evol.">
        <title>Pezizomycetes genomes reveal the molecular basis of ectomycorrhizal truffle lifestyle.</title>
        <authorList>
            <person name="Murat C."/>
            <person name="Payen T."/>
            <person name="Noel B."/>
            <person name="Kuo A."/>
            <person name="Morin E."/>
            <person name="Chen J."/>
            <person name="Kohler A."/>
            <person name="Krizsan K."/>
            <person name="Balestrini R."/>
            <person name="Da Silva C."/>
            <person name="Montanini B."/>
            <person name="Hainaut M."/>
            <person name="Levati E."/>
            <person name="Barry K.W."/>
            <person name="Belfiori B."/>
            <person name="Cichocki N."/>
            <person name="Clum A."/>
            <person name="Dockter R.B."/>
            <person name="Fauchery L."/>
            <person name="Guy J."/>
            <person name="Iotti M."/>
            <person name="Le Tacon F."/>
            <person name="Lindquist E.A."/>
            <person name="Lipzen A."/>
            <person name="Malagnac F."/>
            <person name="Mello A."/>
            <person name="Molinier V."/>
            <person name="Miyauchi S."/>
            <person name="Poulain J."/>
            <person name="Riccioni C."/>
            <person name="Rubini A."/>
            <person name="Sitrit Y."/>
            <person name="Splivallo R."/>
            <person name="Traeger S."/>
            <person name="Wang M."/>
            <person name="Zifcakova L."/>
            <person name="Wipf D."/>
            <person name="Zambonelli A."/>
            <person name="Paolocci F."/>
            <person name="Nowrousian M."/>
            <person name="Ottonello S."/>
            <person name="Baldrian P."/>
            <person name="Spatafora J.W."/>
            <person name="Henrissat B."/>
            <person name="Nagy L.G."/>
            <person name="Aury J.M."/>
            <person name="Wincker P."/>
            <person name="Grigoriev I.V."/>
            <person name="Bonfante P."/>
            <person name="Martin F.M."/>
        </authorList>
    </citation>
    <scope>NUCLEOTIDE SEQUENCE [LARGE SCALE GENOMIC DNA]</scope>
    <source>
        <strain evidence="1 2">RN42</strain>
    </source>
</reference>
<organism evidence="1 2">
    <name type="scientific">Ascobolus immersus RN42</name>
    <dbReference type="NCBI Taxonomy" id="1160509"/>
    <lineage>
        <taxon>Eukaryota</taxon>
        <taxon>Fungi</taxon>
        <taxon>Dikarya</taxon>
        <taxon>Ascomycota</taxon>
        <taxon>Pezizomycotina</taxon>
        <taxon>Pezizomycetes</taxon>
        <taxon>Pezizales</taxon>
        <taxon>Ascobolaceae</taxon>
        <taxon>Ascobolus</taxon>
    </lineage>
</organism>
<sequence>MHKFPCSVNLGVKDKLARLIAWVPGSPRDSSYTAYFIPRFQHHNTGDWIFGITAALCPVQVGKKEPTATHQPRIVMPSRPNVVKTCPIEAKFGSSQMKQSIITVIAMRHQDSLKRAEWRVEIPHSRLAVLFNVKEIGSGIGGIHSELGRDMGHGKSQYWRLRIQSRFSNAGGFSNGAKMCLLFEMAVVGVFVVWIPSSPTRNLNFGVHQCNTGPYHTSTSNSPMCLHPTSGLHTSLPMVMYVVPCSHRFFRSVLPSFAGVHDASIDLELSGTRKGTTLE</sequence>
<keyword evidence="2" id="KW-1185">Reference proteome</keyword>
<dbReference type="EMBL" id="ML119667">
    <property type="protein sequence ID" value="RPA83114.1"/>
    <property type="molecule type" value="Genomic_DNA"/>
</dbReference>
<evidence type="ECO:0000313" key="2">
    <source>
        <dbReference type="Proteomes" id="UP000275078"/>
    </source>
</evidence>
<name>A0A3N4ING2_ASCIM</name>
<dbReference type="Proteomes" id="UP000275078">
    <property type="component" value="Unassembled WGS sequence"/>
</dbReference>
<gene>
    <name evidence="1" type="ORF">BJ508DRAFT_305124</name>
</gene>
<proteinExistence type="predicted"/>
<evidence type="ECO:0000313" key="1">
    <source>
        <dbReference type="EMBL" id="RPA83114.1"/>
    </source>
</evidence>
<accession>A0A3N4ING2</accession>
<dbReference type="AlphaFoldDB" id="A0A3N4ING2"/>
<protein>
    <submittedName>
        <fullName evidence="1">Uncharacterized protein</fullName>
    </submittedName>
</protein>